<feature type="compositionally biased region" description="Basic and acidic residues" evidence="1">
    <location>
        <begin position="59"/>
        <end position="76"/>
    </location>
</feature>
<feature type="region of interest" description="Disordered" evidence="1">
    <location>
        <begin position="52"/>
        <end position="95"/>
    </location>
</feature>
<accession>X6P0B6</accession>
<proteinExistence type="predicted"/>
<evidence type="ECO:0000313" key="2">
    <source>
        <dbReference type="EMBL" id="ETO31681.1"/>
    </source>
</evidence>
<organism evidence="2 3">
    <name type="scientific">Reticulomyxa filosa</name>
    <dbReference type="NCBI Taxonomy" id="46433"/>
    <lineage>
        <taxon>Eukaryota</taxon>
        <taxon>Sar</taxon>
        <taxon>Rhizaria</taxon>
        <taxon>Retaria</taxon>
        <taxon>Foraminifera</taxon>
        <taxon>Monothalamids</taxon>
        <taxon>Reticulomyxidae</taxon>
        <taxon>Reticulomyxa</taxon>
    </lineage>
</organism>
<reference evidence="2 3" key="1">
    <citation type="journal article" date="2013" name="Curr. Biol.">
        <title>The Genome of the Foraminiferan Reticulomyxa filosa.</title>
        <authorList>
            <person name="Glockner G."/>
            <person name="Hulsmann N."/>
            <person name="Schleicher M."/>
            <person name="Noegel A.A."/>
            <person name="Eichinger L."/>
            <person name="Gallinger C."/>
            <person name="Pawlowski J."/>
            <person name="Sierra R."/>
            <person name="Euteneuer U."/>
            <person name="Pillet L."/>
            <person name="Moustafa A."/>
            <person name="Platzer M."/>
            <person name="Groth M."/>
            <person name="Szafranski K."/>
            <person name="Schliwa M."/>
        </authorList>
    </citation>
    <scope>NUCLEOTIDE SEQUENCE [LARGE SCALE GENOMIC DNA]</scope>
</reference>
<evidence type="ECO:0000256" key="1">
    <source>
        <dbReference type="SAM" id="MobiDB-lite"/>
    </source>
</evidence>
<gene>
    <name evidence="2" type="ORF">RFI_05440</name>
</gene>
<keyword evidence="3" id="KW-1185">Reference proteome</keyword>
<dbReference type="EMBL" id="ASPP01004769">
    <property type="protein sequence ID" value="ETO31681.1"/>
    <property type="molecule type" value="Genomic_DNA"/>
</dbReference>
<name>X6P0B6_RETFI</name>
<dbReference type="AlphaFoldDB" id="X6P0B6"/>
<protein>
    <submittedName>
        <fullName evidence="2">Uncharacterized protein</fullName>
    </submittedName>
</protein>
<feature type="compositionally biased region" description="Polar residues" evidence="1">
    <location>
        <begin position="79"/>
        <end position="94"/>
    </location>
</feature>
<sequence>MCINKRNETKLVLCDNLIATFGYSTAEGLIRGNKAISSERLVIGSNSGEMQKPATVISNKEERTQDIEKSNKKEEGQTPLDSSDPTKTSSQSKEFLSVTAGAINKQMMNEANNDPSKEPSSNNNLSQLQKYDLSNKKESGVPSVARTDNALPLWFYHGFNLYKTKYNPGVYKFVYVYICAYMDR</sequence>
<dbReference type="Proteomes" id="UP000023152">
    <property type="component" value="Unassembled WGS sequence"/>
</dbReference>
<evidence type="ECO:0000313" key="3">
    <source>
        <dbReference type="Proteomes" id="UP000023152"/>
    </source>
</evidence>
<comment type="caution">
    <text evidence="2">The sequence shown here is derived from an EMBL/GenBank/DDBJ whole genome shotgun (WGS) entry which is preliminary data.</text>
</comment>